<accession>A0A4Y2EKT1</accession>
<sequence length="122" mass="14309">MYLYLTLLCNVSFEKFEEGLFYLVQGIHLMKSLPRAKKRRRSQLVIHSPHLDSSFWLRYVVDPEVLSSVVSVQMKCFNEKCIYGRINIFMNSIWLSLLKDLLFKASYKSSLSSEKGFTLRTT</sequence>
<evidence type="ECO:0000313" key="1">
    <source>
        <dbReference type="EMBL" id="GBM29471.1"/>
    </source>
</evidence>
<evidence type="ECO:0000313" key="2">
    <source>
        <dbReference type="Proteomes" id="UP000499080"/>
    </source>
</evidence>
<dbReference type="AlphaFoldDB" id="A0A4Y2EKT1"/>
<protein>
    <submittedName>
        <fullName evidence="1">Uncharacterized protein</fullName>
    </submittedName>
</protein>
<keyword evidence="2" id="KW-1185">Reference proteome</keyword>
<name>A0A4Y2EKT1_ARAVE</name>
<comment type="caution">
    <text evidence="1">The sequence shown here is derived from an EMBL/GenBank/DDBJ whole genome shotgun (WGS) entry which is preliminary data.</text>
</comment>
<reference evidence="1 2" key="1">
    <citation type="journal article" date="2019" name="Sci. Rep.">
        <title>Orb-weaving spider Araneus ventricosus genome elucidates the spidroin gene catalogue.</title>
        <authorList>
            <person name="Kono N."/>
            <person name="Nakamura H."/>
            <person name="Ohtoshi R."/>
            <person name="Moran D.A.P."/>
            <person name="Shinohara A."/>
            <person name="Yoshida Y."/>
            <person name="Fujiwara M."/>
            <person name="Mori M."/>
            <person name="Tomita M."/>
            <person name="Arakawa K."/>
        </authorList>
    </citation>
    <scope>NUCLEOTIDE SEQUENCE [LARGE SCALE GENOMIC DNA]</scope>
</reference>
<dbReference type="Proteomes" id="UP000499080">
    <property type="component" value="Unassembled WGS sequence"/>
</dbReference>
<dbReference type="EMBL" id="BGPR01000637">
    <property type="protein sequence ID" value="GBM29471.1"/>
    <property type="molecule type" value="Genomic_DNA"/>
</dbReference>
<gene>
    <name evidence="1" type="ORF">AVEN_255852_1</name>
</gene>
<organism evidence="1 2">
    <name type="scientific">Araneus ventricosus</name>
    <name type="common">Orbweaver spider</name>
    <name type="synonym">Epeira ventricosa</name>
    <dbReference type="NCBI Taxonomy" id="182803"/>
    <lineage>
        <taxon>Eukaryota</taxon>
        <taxon>Metazoa</taxon>
        <taxon>Ecdysozoa</taxon>
        <taxon>Arthropoda</taxon>
        <taxon>Chelicerata</taxon>
        <taxon>Arachnida</taxon>
        <taxon>Araneae</taxon>
        <taxon>Araneomorphae</taxon>
        <taxon>Entelegynae</taxon>
        <taxon>Araneoidea</taxon>
        <taxon>Araneidae</taxon>
        <taxon>Araneus</taxon>
    </lineage>
</organism>
<proteinExistence type="predicted"/>